<accession>A0A4U0XA60</accession>
<dbReference type="SUPFAM" id="SSF64153">
    <property type="entry name" value="YjeF N-terminal domain-like"/>
    <property type="match status" value="1"/>
</dbReference>
<evidence type="ECO:0000259" key="7">
    <source>
        <dbReference type="PROSITE" id="PS51512"/>
    </source>
</evidence>
<dbReference type="Gene3D" id="3.40.50.10260">
    <property type="entry name" value="YjeF N-terminal domain"/>
    <property type="match status" value="1"/>
</dbReference>
<dbReference type="PROSITE" id="PS51512">
    <property type="entry name" value="DFDF"/>
    <property type="match status" value="1"/>
</dbReference>
<organism evidence="8 9">
    <name type="scientific">Cryomyces minteri</name>
    <dbReference type="NCBI Taxonomy" id="331657"/>
    <lineage>
        <taxon>Eukaryota</taxon>
        <taxon>Fungi</taxon>
        <taxon>Dikarya</taxon>
        <taxon>Ascomycota</taxon>
        <taxon>Pezizomycotina</taxon>
        <taxon>Dothideomycetes</taxon>
        <taxon>Dothideomycetes incertae sedis</taxon>
        <taxon>Cryomyces</taxon>
    </lineage>
</organism>
<dbReference type="PANTHER" id="PTHR13612:SF0">
    <property type="entry name" value="ENHANCER OF MRNA-DECAPPING PROTEIN 3"/>
    <property type="match status" value="1"/>
</dbReference>
<evidence type="ECO:0000256" key="5">
    <source>
        <dbReference type="SAM" id="MobiDB-lite"/>
    </source>
</evidence>
<dbReference type="EMBL" id="NAJN01000426">
    <property type="protein sequence ID" value="TKA73534.1"/>
    <property type="molecule type" value="Genomic_DNA"/>
</dbReference>
<dbReference type="Pfam" id="PF09532">
    <property type="entry name" value="FDF"/>
    <property type="match status" value="1"/>
</dbReference>
<dbReference type="PANTHER" id="PTHR13612">
    <property type="entry name" value="ENHANCER OF MRNA-DECAPPING PROTEIN 3"/>
    <property type="match status" value="1"/>
</dbReference>
<gene>
    <name evidence="8" type="ORF">B0A49_04463</name>
</gene>
<evidence type="ECO:0000259" key="6">
    <source>
        <dbReference type="PROSITE" id="PS51385"/>
    </source>
</evidence>
<evidence type="ECO:0000256" key="1">
    <source>
        <dbReference type="ARBA" id="ARBA00004201"/>
    </source>
</evidence>
<sequence length="614" mass="65234">MAEAFLGMTVKVTLKTSPNLFVRGQVAGAEEQRLTLHDGKWRQGLEAQRDEASANLSAQSHNGGVRSKNGWRSTPILQETTKVPGVIGGSVGQQAVNSSNRKNRRQRIMESEAQSGWATEDALDIQEMGEFDFAGNLSKFDKRTVFDQIRNEDTTADEDRLVSFNRLPPARPGTYGGKNLHPTENVLDSPTTYKRYRSSELSSSSASDIDLNSGQASRTSTRAMSRASAKRVPLRTGSGMQDHENTNPMTASFSSTLLNRSNRSLSRPVHSSSQHAASPNPNRLASPPLASRRQSDQPPVPCFRLIPSDLSCPTVTPTTMLEIETVGERDMGMSEAMLSENAARGIAEVALSAINPGGRRLSKSNTNASPVIVVLAGNHRNGARAVAAARHLAARGVRVMVALLGYDKISANGLIPQGQCDPHLWRQVRVLKRVGGLVKSWATVERQLKKLDAPPELIVDALLSRTSYEELIDEAERKVALEIVGWANKSRAGVLAIDVPSGVDGTTGATPILEGEPLEIRARFVVALGIPLNGLLLAAAEAALDAATTPWLITVVDIGIAGAWNRVAAAMAEEGGVTAAGGPGSTGGIGVGGLAQVGFGSAWSVGIRCVTTGE</sequence>
<dbReference type="SMART" id="SM01199">
    <property type="entry name" value="FDF"/>
    <property type="match status" value="1"/>
</dbReference>
<dbReference type="GO" id="GO:0033962">
    <property type="term" value="P:P-body assembly"/>
    <property type="evidence" value="ECO:0007669"/>
    <property type="project" value="TreeGrafter"/>
</dbReference>
<dbReference type="PROSITE" id="PS51385">
    <property type="entry name" value="YJEF_N"/>
    <property type="match status" value="1"/>
</dbReference>
<dbReference type="OrthoDB" id="10030313at2759"/>
<dbReference type="GO" id="GO:0003729">
    <property type="term" value="F:mRNA binding"/>
    <property type="evidence" value="ECO:0007669"/>
    <property type="project" value="TreeGrafter"/>
</dbReference>
<dbReference type="InterPro" id="IPR025762">
    <property type="entry name" value="DFDF"/>
</dbReference>
<evidence type="ECO:0000313" key="9">
    <source>
        <dbReference type="Proteomes" id="UP000308768"/>
    </source>
</evidence>
<dbReference type="GO" id="GO:0031087">
    <property type="term" value="P:deadenylation-independent decapping of nuclear-transcribed mRNA"/>
    <property type="evidence" value="ECO:0007669"/>
    <property type="project" value="TreeGrafter"/>
</dbReference>
<proteinExistence type="inferred from homology"/>
<feature type="compositionally biased region" description="Polar residues" evidence="5">
    <location>
        <begin position="269"/>
        <end position="283"/>
    </location>
</feature>
<comment type="similarity">
    <text evidence="2">Belongs to the EDC3 family.</text>
</comment>
<dbReference type="GO" id="GO:0000932">
    <property type="term" value="C:P-body"/>
    <property type="evidence" value="ECO:0007669"/>
    <property type="project" value="UniProtKB-SubCell"/>
</dbReference>
<feature type="region of interest" description="Disordered" evidence="5">
    <location>
        <begin position="165"/>
        <end position="304"/>
    </location>
</feature>
<evidence type="ECO:0000256" key="3">
    <source>
        <dbReference type="ARBA" id="ARBA00015797"/>
    </source>
</evidence>
<reference evidence="8 9" key="1">
    <citation type="submission" date="2017-03" db="EMBL/GenBank/DDBJ databases">
        <title>Genomes of endolithic fungi from Antarctica.</title>
        <authorList>
            <person name="Coleine C."/>
            <person name="Masonjones S."/>
            <person name="Stajich J.E."/>
        </authorList>
    </citation>
    <scope>NUCLEOTIDE SEQUENCE [LARGE SCALE GENOMIC DNA]</scope>
    <source>
        <strain evidence="8 9">CCFEE 5187</strain>
    </source>
</reference>
<feature type="compositionally biased region" description="Low complexity" evidence="5">
    <location>
        <begin position="252"/>
        <end position="267"/>
    </location>
</feature>
<keyword evidence="4" id="KW-0963">Cytoplasm</keyword>
<keyword evidence="9" id="KW-1185">Reference proteome</keyword>
<comment type="caution">
    <text evidence="8">The sequence shown here is derived from an EMBL/GenBank/DDBJ whole genome shotgun (WGS) entry which is preliminary data.</text>
</comment>
<feature type="domain" description="YjeF N-terminal" evidence="6">
    <location>
        <begin position="320"/>
        <end position="566"/>
    </location>
</feature>
<feature type="region of interest" description="Disordered" evidence="5">
    <location>
        <begin position="48"/>
        <end position="72"/>
    </location>
</feature>
<comment type="subcellular location">
    <subcellularLocation>
        <location evidence="1">Cytoplasm</location>
        <location evidence="1">P-body</location>
    </subcellularLocation>
</comment>
<name>A0A4U0XA60_9PEZI</name>
<dbReference type="InterPro" id="IPR004443">
    <property type="entry name" value="YjeF_N_dom"/>
</dbReference>
<dbReference type="AlphaFoldDB" id="A0A4U0XA60"/>
<dbReference type="Proteomes" id="UP000308768">
    <property type="component" value="Unassembled WGS sequence"/>
</dbReference>
<dbReference type="Pfam" id="PF03853">
    <property type="entry name" value="YjeF_N"/>
    <property type="match status" value="1"/>
</dbReference>
<dbReference type="InterPro" id="IPR019050">
    <property type="entry name" value="FDF_dom"/>
</dbReference>
<evidence type="ECO:0000313" key="8">
    <source>
        <dbReference type="EMBL" id="TKA73534.1"/>
    </source>
</evidence>
<dbReference type="InterPro" id="IPR036652">
    <property type="entry name" value="YjeF_N_dom_sf"/>
</dbReference>
<feature type="domain" description="DFDF" evidence="7">
    <location>
        <begin position="119"/>
        <end position="155"/>
    </location>
</feature>
<evidence type="ECO:0000256" key="4">
    <source>
        <dbReference type="ARBA" id="ARBA00022490"/>
    </source>
</evidence>
<dbReference type="STRING" id="331657.A0A4U0XA60"/>
<feature type="region of interest" description="Disordered" evidence="5">
    <location>
        <begin position="85"/>
        <end position="117"/>
    </location>
</feature>
<evidence type="ECO:0000256" key="2">
    <source>
        <dbReference type="ARBA" id="ARBA00006610"/>
    </source>
</evidence>
<protein>
    <recommendedName>
        <fullName evidence="3">Enhancer of mRNA-decapping protein 3</fullName>
    </recommendedName>
</protein>
<feature type="compositionally biased region" description="Low complexity" evidence="5">
    <location>
        <begin position="216"/>
        <end position="227"/>
    </location>
</feature>